<dbReference type="EMBL" id="CAJFCV020000005">
    <property type="protein sequence ID" value="CAG9124168.1"/>
    <property type="molecule type" value="Genomic_DNA"/>
</dbReference>
<dbReference type="PROSITE" id="PS50888">
    <property type="entry name" value="BHLH"/>
    <property type="match status" value="1"/>
</dbReference>
<evidence type="ECO:0000313" key="6">
    <source>
        <dbReference type="EMBL" id="CAD5232151.1"/>
    </source>
</evidence>
<evidence type="ECO:0000256" key="4">
    <source>
        <dbReference type="SAM" id="MobiDB-lite"/>
    </source>
</evidence>
<dbReference type="Proteomes" id="UP000659654">
    <property type="component" value="Unassembled WGS sequence"/>
</dbReference>
<name>A0A1I7RNM8_BURXY</name>
<dbReference type="OrthoDB" id="10067827at2759"/>
<evidence type="ECO:0000256" key="3">
    <source>
        <dbReference type="ARBA" id="ARBA00023163"/>
    </source>
</evidence>
<dbReference type="GO" id="GO:0046983">
    <property type="term" value="F:protein dimerization activity"/>
    <property type="evidence" value="ECO:0007669"/>
    <property type="project" value="InterPro"/>
</dbReference>
<dbReference type="WBParaSite" id="BXY_0231500.1">
    <property type="protein sequence ID" value="BXY_0231500.1"/>
    <property type="gene ID" value="BXY_0231500"/>
</dbReference>
<evidence type="ECO:0000313" key="9">
    <source>
        <dbReference type="Proteomes" id="UP000659654"/>
    </source>
</evidence>
<dbReference type="Pfam" id="PF00010">
    <property type="entry name" value="HLH"/>
    <property type="match status" value="1"/>
</dbReference>
<reference evidence="7" key="2">
    <citation type="submission" date="2020-08" db="EMBL/GenBank/DDBJ databases">
        <authorList>
            <person name="Kikuchi T."/>
        </authorList>
    </citation>
    <scope>NUCLEOTIDE SEQUENCE</scope>
    <source>
        <strain evidence="6">Ka4C1</strain>
    </source>
</reference>
<evidence type="ECO:0000256" key="1">
    <source>
        <dbReference type="ARBA" id="ARBA00023015"/>
    </source>
</evidence>
<evidence type="ECO:0000256" key="2">
    <source>
        <dbReference type="ARBA" id="ARBA00023125"/>
    </source>
</evidence>
<accession>A0A1I7RNM8</accession>
<feature type="domain" description="BHLH" evidence="5">
    <location>
        <begin position="29"/>
        <end position="81"/>
    </location>
</feature>
<feature type="compositionally biased region" description="Basic and acidic residues" evidence="4">
    <location>
        <begin position="1"/>
        <end position="11"/>
    </location>
</feature>
<sequence length="87" mass="10365">MVSHQDFHPKVDNQLSKAEKRKRRRATPKYRCLHATRERIRVEAFNSAFLELRNLIPTLPQDKKLSKIEILKLSIAYIKYLNYLLSL</sequence>
<dbReference type="Proteomes" id="UP000582659">
    <property type="component" value="Unassembled WGS sequence"/>
</dbReference>
<keyword evidence="2" id="KW-0238">DNA-binding</keyword>
<dbReference type="GO" id="GO:0000978">
    <property type="term" value="F:RNA polymerase II cis-regulatory region sequence-specific DNA binding"/>
    <property type="evidence" value="ECO:0007669"/>
    <property type="project" value="TreeGrafter"/>
</dbReference>
<dbReference type="GO" id="GO:0000981">
    <property type="term" value="F:DNA-binding transcription factor activity, RNA polymerase II-specific"/>
    <property type="evidence" value="ECO:0007669"/>
    <property type="project" value="InterPro"/>
</dbReference>
<dbReference type="SMR" id="A0A1I7RNM8"/>
<evidence type="ECO:0000313" key="8">
    <source>
        <dbReference type="Proteomes" id="UP000095284"/>
    </source>
</evidence>
<evidence type="ECO:0000313" key="7">
    <source>
        <dbReference type="EMBL" id="CAG9124168.1"/>
    </source>
</evidence>
<gene>
    <name evidence="6" type="ORF">BXYJ_LOCUS12242</name>
</gene>
<feature type="compositionally biased region" description="Basic residues" evidence="4">
    <location>
        <begin position="19"/>
        <end position="28"/>
    </location>
</feature>
<dbReference type="InterPro" id="IPR011598">
    <property type="entry name" value="bHLH_dom"/>
</dbReference>
<dbReference type="SUPFAM" id="SSF47459">
    <property type="entry name" value="HLH, helix-loop-helix DNA-binding domain"/>
    <property type="match status" value="1"/>
</dbReference>
<feature type="region of interest" description="Disordered" evidence="4">
    <location>
        <begin position="1"/>
        <end position="28"/>
    </location>
</feature>
<dbReference type="PANTHER" id="PTHR13864">
    <property type="entry name" value="T-CELL ACUTE LYMPHOCYTIC LEUKEMIA/STEM CELL LEUKEMIA-RELATED"/>
    <property type="match status" value="1"/>
</dbReference>
<dbReference type="Gene3D" id="4.10.280.10">
    <property type="entry name" value="Helix-loop-helix DNA-binding domain"/>
    <property type="match status" value="1"/>
</dbReference>
<evidence type="ECO:0000313" key="10">
    <source>
        <dbReference type="WBParaSite" id="BXY_0231500.1"/>
    </source>
</evidence>
<proteinExistence type="predicted"/>
<dbReference type="eggNOG" id="KOG4029">
    <property type="taxonomic scope" value="Eukaryota"/>
</dbReference>
<keyword evidence="1" id="KW-0805">Transcription regulation</keyword>
<keyword evidence="3" id="KW-0804">Transcription</keyword>
<organism evidence="8 10">
    <name type="scientific">Bursaphelenchus xylophilus</name>
    <name type="common">Pinewood nematode worm</name>
    <name type="synonym">Aphelenchoides xylophilus</name>
    <dbReference type="NCBI Taxonomy" id="6326"/>
    <lineage>
        <taxon>Eukaryota</taxon>
        <taxon>Metazoa</taxon>
        <taxon>Ecdysozoa</taxon>
        <taxon>Nematoda</taxon>
        <taxon>Chromadorea</taxon>
        <taxon>Rhabditida</taxon>
        <taxon>Tylenchina</taxon>
        <taxon>Tylenchomorpha</taxon>
        <taxon>Aphelenchoidea</taxon>
        <taxon>Aphelenchoididae</taxon>
        <taxon>Bursaphelenchus</taxon>
    </lineage>
</organism>
<dbReference type="AlphaFoldDB" id="A0A1I7RNM8"/>
<keyword evidence="9" id="KW-1185">Reference proteome</keyword>
<dbReference type="InterPro" id="IPR036638">
    <property type="entry name" value="HLH_DNA-bd_sf"/>
</dbReference>
<dbReference type="PANTHER" id="PTHR13864:SF10">
    <property type="entry name" value="HELIX-LOOP-HELIX PROTEIN 2"/>
    <property type="match status" value="1"/>
</dbReference>
<dbReference type="InterPro" id="IPR040238">
    <property type="entry name" value="TAL-like"/>
</dbReference>
<protein>
    <submittedName>
        <fullName evidence="6">(pine wood nematode) hypothetical protein</fullName>
    </submittedName>
    <submittedName>
        <fullName evidence="10">BHLH domain-containing protein</fullName>
    </submittedName>
</protein>
<dbReference type="EMBL" id="CAJFDI010000005">
    <property type="protein sequence ID" value="CAD5232151.1"/>
    <property type="molecule type" value="Genomic_DNA"/>
</dbReference>
<reference evidence="10" key="1">
    <citation type="submission" date="2016-11" db="UniProtKB">
        <authorList>
            <consortium name="WormBaseParasite"/>
        </authorList>
    </citation>
    <scope>IDENTIFICATION</scope>
</reference>
<dbReference type="SMART" id="SM00353">
    <property type="entry name" value="HLH"/>
    <property type="match status" value="1"/>
</dbReference>
<evidence type="ECO:0000259" key="5">
    <source>
        <dbReference type="PROSITE" id="PS50888"/>
    </source>
</evidence>
<dbReference type="Proteomes" id="UP000095284">
    <property type="component" value="Unplaced"/>
</dbReference>